<protein>
    <submittedName>
        <fullName evidence="3">Phospholipase/Carboxylesterase</fullName>
    </submittedName>
</protein>
<dbReference type="OrthoDB" id="2418081at2759"/>
<dbReference type="InterPro" id="IPR029058">
    <property type="entry name" value="AB_hydrolase_fold"/>
</dbReference>
<gene>
    <name evidence="3" type="ORF">PHISCL_06382</name>
</gene>
<dbReference type="GO" id="GO:0005737">
    <property type="term" value="C:cytoplasm"/>
    <property type="evidence" value="ECO:0007669"/>
    <property type="project" value="TreeGrafter"/>
</dbReference>
<name>A0A3A2ZEC4_9EURO</name>
<comment type="similarity">
    <text evidence="1">Belongs to the AB hydrolase superfamily. AB hydrolase 2 family.</text>
</comment>
<proteinExistence type="inferred from homology"/>
<dbReference type="Proteomes" id="UP000266188">
    <property type="component" value="Unassembled WGS sequence"/>
</dbReference>
<feature type="domain" description="Phospholipase/carboxylesterase/thioesterase" evidence="2">
    <location>
        <begin position="13"/>
        <end position="199"/>
    </location>
</feature>
<evidence type="ECO:0000313" key="3">
    <source>
        <dbReference type="EMBL" id="RJE21286.1"/>
    </source>
</evidence>
<dbReference type="STRING" id="2070753.A0A3A2ZEC4"/>
<dbReference type="SUPFAM" id="SSF53474">
    <property type="entry name" value="alpha/beta-Hydrolases"/>
    <property type="match status" value="1"/>
</dbReference>
<dbReference type="EMBL" id="MVGC01000239">
    <property type="protein sequence ID" value="RJE21286.1"/>
    <property type="molecule type" value="Genomic_DNA"/>
</dbReference>
<comment type="caution">
    <text evidence="3">The sequence shown here is derived from an EMBL/GenBank/DDBJ whole genome shotgun (WGS) entry which is preliminary data.</text>
</comment>
<dbReference type="GO" id="GO:0052689">
    <property type="term" value="F:carboxylic ester hydrolase activity"/>
    <property type="evidence" value="ECO:0007669"/>
    <property type="project" value="TreeGrafter"/>
</dbReference>
<dbReference type="InterPro" id="IPR003140">
    <property type="entry name" value="PLipase/COase/thioEstase"/>
</dbReference>
<organism evidence="3 4">
    <name type="scientific">Aspergillus sclerotialis</name>
    <dbReference type="NCBI Taxonomy" id="2070753"/>
    <lineage>
        <taxon>Eukaryota</taxon>
        <taxon>Fungi</taxon>
        <taxon>Dikarya</taxon>
        <taxon>Ascomycota</taxon>
        <taxon>Pezizomycotina</taxon>
        <taxon>Eurotiomycetes</taxon>
        <taxon>Eurotiomycetidae</taxon>
        <taxon>Eurotiales</taxon>
        <taxon>Aspergillaceae</taxon>
        <taxon>Aspergillus</taxon>
        <taxon>Aspergillus subgen. Polypaecilum</taxon>
    </lineage>
</organism>
<dbReference type="Gene3D" id="3.40.50.1820">
    <property type="entry name" value="alpha/beta hydrolase"/>
    <property type="match status" value="1"/>
</dbReference>
<accession>A0A3A2ZEC4</accession>
<keyword evidence="4" id="KW-1185">Reference proteome</keyword>
<evidence type="ECO:0000313" key="4">
    <source>
        <dbReference type="Proteomes" id="UP000266188"/>
    </source>
</evidence>
<dbReference type="InterPro" id="IPR050565">
    <property type="entry name" value="LYPA1-2/EST-like"/>
</dbReference>
<sequence>MEFPEPYIYSSQSAQPHTHTVILLHGRGSNGPEFAEEFFAGRTSTDQSLTSCLPTWRWVFPTARERWSRQFQEELFAWFDDGPRHAGDEEEQRIDGLGQSAAYILGILKREIDLLGGNSSRVFLGGISQGMATVLWSVFIAASRERIREQCFGGVLGFCGWLPLGREVEELFRRNNASSKTPKEKQRLICDFALNTITGAAIVPEIEKPIELSWLHLCF</sequence>
<evidence type="ECO:0000259" key="2">
    <source>
        <dbReference type="Pfam" id="PF02230"/>
    </source>
</evidence>
<dbReference type="PANTHER" id="PTHR10655:SF63">
    <property type="entry name" value="PHOSPHOLIPASE_CARBOXYLESTERASE_THIOESTERASE DOMAIN-CONTAINING PROTEIN"/>
    <property type="match status" value="1"/>
</dbReference>
<evidence type="ECO:0000256" key="1">
    <source>
        <dbReference type="ARBA" id="ARBA00006499"/>
    </source>
</evidence>
<reference evidence="4" key="1">
    <citation type="submission" date="2017-02" db="EMBL/GenBank/DDBJ databases">
        <authorList>
            <person name="Tafer H."/>
            <person name="Lopandic K."/>
        </authorList>
    </citation>
    <scope>NUCLEOTIDE SEQUENCE [LARGE SCALE GENOMIC DNA]</scope>
    <source>
        <strain evidence="4">CBS 366.77</strain>
    </source>
</reference>
<dbReference type="PANTHER" id="PTHR10655">
    <property type="entry name" value="LYSOPHOSPHOLIPASE-RELATED"/>
    <property type="match status" value="1"/>
</dbReference>
<dbReference type="GO" id="GO:0008474">
    <property type="term" value="F:palmitoyl-(protein) hydrolase activity"/>
    <property type="evidence" value="ECO:0007669"/>
    <property type="project" value="TreeGrafter"/>
</dbReference>
<dbReference type="AlphaFoldDB" id="A0A3A2ZEC4"/>
<dbReference type="Pfam" id="PF02230">
    <property type="entry name" value="Abhydrolase_2"/>
    <property type="match status" value="1"/>
</dbReference>